<evidence type="ECO:0000313" key="2">
    <source>
        <dbReference type="EMBL" id="KMP08135.1"/>
    </source>
</evidence>
<dbReference type="EMBL" id="DS028097">
    <property type="protein sequence ID" value="KMP08135.1"/>
    <property type="molecule type" value="Genomic_DNA"/>
</dbReference>
<gene>
    <name evidence="2" type="ORF">CIRG_07815</name>
</gene>
<feature type="region of interest" description="Disordered" evidence="1">
    <location>
        <begin position="113"/>
        <end position="146"/>
    </location>
</feature>
<protein>
    <submittedName>
        <fullName evidence="2">Uncharacterized protein</fullName>
    </submittedName>
</protein>
<proteinExistence type="predicted"/>
<sequence>MEFLGKQLIVKSGDRQVGDRHRSRSGSSRIIQRLKNRIPVSKDMTFAWFGWRDRGAHWYPEVPPCTYVRRMHTCRSTGVPATMSISVTTACVASPSQPHNRANYSLLSQQSAGIKAGSKGHQMMPRESNFRKPSPPREVKAHRSET</sequence>
<dbReference type="AlphaFoldDB" id="A0A0J6YKD8"/>
<organism evidence="2 3">
    <name type="scientific">Coccidioides immitis RMSCC 2394</name>
    <dbReference type="NCBI Taxonomy" id="404692"/>
    <lineage>
        <taxon>Eukaryota</taxon>
        <taxon>Fungi</taxon>
        <taxon>Dikarya</taxon>
        <taxon>Ascomycota</taxon>
        <taxon>Pezizomycotina</taxon>
        <taxon>Eurotiomycetes</taxon>
        <taxon>Eurotiomycetidae</taxon>
        <taxon>Onygenales</taxon>
        <taxon>Onygenaceae</taxon>
        <taxon>Coccidioides</taxon>
    </lineage>
</organism>
<dbReference type="Proteomes" id="UP000054565">
    <property type="component" value="Unassembled WGS sequence"/>
</dbReference>
<reference evidence="3" key="1">
    <citation type="journal article" date="2010" name="Genome Res.">
        <title>Population genomic sequencing of Coccidioides fungi reveals recent hybridization and transposon control.</title>
        <authorList>
            <person name="Neafsey D.E."/>
            <person name="Barker B.M."/>
            <person name="Sharpton T.J."/>
            <person name="Stajich J.E."/>
            <person name="Park D.J."/>
            <person name="Whiston E."/>
            <person name="Hung C.-Y."/>
            <person name="McMahan C."/>
            <person name="White J."/>
            <person name="Sykes S."/>
            <person name="Heiman D."/>
            <person name="Young S."/>
            <person name="Zeng Q."/>
            <person name="Abouelleil A."/>
            <person name="Aftuck L."/>
            <person name="Bessette D."/>
            <person name="Brown A."/>
            <person name="FitzGerald M."/>
            <person name="Lui A."/>
            <person name="Macdonald J.P."/>
            <person name="Priest M."/>
            <person name="Orbach M.J."/>
            <person name="Galgiani J.N."/>
            <person name="Kirkland T.N."/>
            <person name="Cole G.T."/>
            <person name="Birren B.W."/>
            <person name="Henn M.R."/>
            <person name="Taylor J.W."/>
            <person name="Rounsley S.D."/>
        </authorList>
    </citation>
    <scope>NUCLEOTIDE SEQUENCE [LARGE SCALE GENOMIC DNA]</scope>
    <source>
        <strain evidence="3">RMSCC 2394</strain>
    </source>
</reference>
<evidence type="ECO:0000313" key="3">
    <source>
        <dbReference type="Proteomes" id="UP000054565"/>
    </source>
</evidence>
<name>A0A0J6YKD8_COCIT</name>
<accession>A0A0J6YKD8</accession>
<feature type="compositionally biased region" description="Basic and acidic residues" evidence="1">
    <location>
        <begin position="135"/>
        <end position="146"/>
    </location>
</feature>
<evidence type="ECO:0000256" key="1">
    <source>
        <dbReference type="SAM" id="MobiDB-lite"/>
    </source>
</evidence>